<evidence type="ECO:0000259" key="1">
    <source>
        <dbReference type="PROSITE" id="PS50011"/>
    </source>
</evidence>
<dbReference type="Proteomes" id="UP000183567">
    <property type="component" value="Unassembled WGS sequence"/>
</dbReference>
<gene>
    <name evidence="2" type="ORF">AZE42_06641</name>
</gene>
<proteinExistence type="predicted"/>
<feature type="domain" description="Protein kinase" evidence="1">
    <location>
        <begin position="1"/>
        <end position="208"/>
    </location>
</feature>
<reference evidence="2 3" key="1">
    <citation type="submission" date="2016-03" db="EMBL/GenBank/DDBJ databases">
        <title>Comparative genomics of the ectomycorrhizal sister species Rhizopogon vinicolor and Rhizopogon vesiculosus (Basidiomycota: Boletales) reveals a divergence of the mating type B locus.</title>
        <authorList>
            <person name="Mujic A.B."/>
            <person name="Kuo A."/>
            <person name="Tritt A."/>
            <person name="Lipzen A."/>
            <person name="Chen C."/>
            <person name="Johnson J."/>
            <person name="Sharma A."/>
            <person name="Barry K."/>
            <person name="Grigoriev I.V."/>
            <person name="Spatafora J.W."/>
        </authorList>
    </citation>
    <scope>NUCLEOTIDE SEQUENCE [LARGE SCALE GENOMIC DNA]</scope>
    <source>
        <strain evidence="2 3">AM-OR11-056</strain>
    </source>
</reference>
<dbReference type="AlphaFoldDB" id="A0A1J8QGL4"/>
<evidence type="ECO:0000313" key="2">
    <source>
        <dbReference type="EMBL" id="OJA08546.1"/>
    </source>
</evidence>
<accession>A0A1J8QGL4</accession>
<dbReference type="Pfam" id="PF07714">
    <property type="entry name" value="PK_Tyr_Ser-Thr"/>
    <property type="match status" value="1"/>
</dbReference>
<dbReference type="GO" id="GO:0004674">
    <property type="term" value="F:protein serine/threonine kinase activity"/>
    <property type="evidence" value="ECO:0007669"/>
    <property type="project" value="TreeGrafter"/>
</dbReference>
<dbReference type="InterPro" id="IPR001245">
    <property type="entry name" value="Ser-Thr/Tyr_kinase_cat_dom"/>
</dbReference>
<keyword evidence="3" id="KW-1185">Reference proteome</keyword>
<dbReference type="InterPro" id="IPR000719">
    <property type="entry name" value="Prot_kinase_dom"/>
</dbReference>
<dbReference type="InterPro" id="IPR051681">
    <property type="entry name" value="Ser/Thr_Kinases-Pseudokinases"/>
</dbReference>
<comment type="caution">
    <text evidence="2">The sequence shown here is derived from an EMBL/GenBank/DDBJ whole genome shotgun (WGS) entry which is preliminary data.</text>
</comment>
<name>A0A1J8QGL4_9AGAM</name>
<dbReference type="PANTHER" id="PTHR44329">
    <property type="entry name" value="SERINE/THREONINE-PROTEIN KINASE TNNI3K-RELATED"/>
    <property type="match status" value="1"/>
</dbReference>
<dbReference type="OrthoDB" id="1668230at2759"/>
<dbReference type="STRING" id="180088.A0A1J8QGL4"/>
<evidence type="ECO:0000313" key="3">
    <source>
        <dbReference type="Proteomes" id="UP000183567"/>
    </source>
</evidence>
<sequence>MAGLIFHAPPVAPLLAPSSSTNIRRYTYSSSSAKHVLPDLSGDVVPDARVPTTSGGITDVWKSTWFKDTGSTKVAVKTFRIESTSHVPEVLGMSYFRLSTSGAIRYAAPELFRTSNGGQVSLPSTFSDIYSLGTIIFLVLSGSPPYSTLTRDSDVLVELLLGVAPASPSDSDKSITRDQWQFMQRCWSPIPENRPSTNEALEFVDVNLALYIPFRAISLTATATHSSKSSKTDGSKPRHAAEFSGRFESLTQPSESRRAQAAVSVILNDIFDISHVVPQWDSKETENAVVSQAYNALVEDIKMISDALRVLQTSNPNAVERSLGPLRSTVEQLLFDDRRKPREPRDAFLMIMSKLQDFLDDLWSEVYGSRGNLSTPFWEWFEKWMAMMRAWDNSQTEAAAQNVAACLRSILS</sequence>
<dbReference type="SUPFAM" id="SSF56112">
    <property type="entry name" value="Protein kinase-like (PK-like)"/>
    <property type="match status" value="1"/>
</dbReference>
<dbReference type="Gene3D" id="1.10.510.10">
    <property type="entry name" value="Transferase(Phosphotransferase) domain 1"/>
    <property type="match status" value="1"/>
</dbReference>
<protein>
    <recommendedName>
        <fullName evidence="1">Protein kinase domain-containing protein</fullName>
    </recommendedName>
</protein>
<dbReference type="EMBL" id="LVVM01006279">
    <property type="protein sequence ID" value="OJA08546.1"/>
    <property type="molecule type" value="Genomic_DNA"/>
</dbReference>
<dbReference type="PROSITE" id="PS50011">
    <property type="entry name" value="PROTEIN_KINASE_DOM"/>
    <property type="match status" value="1"/>
</dbReference>
<organism evidence="2 3">
    <name type="scientific">Rhizopogon vesiculosus</name>
    <dbReference type="NCBI Taxonomy" id="180088"/>
    <lineage>
        <taxon>Eukaryota</taxon>
        <taxon>Fungi</taxon>
        <taxon>Dikarya</taxon>
        <taxon>Basidiomycota</taxon>
        <taxon>Agaricomycotina</taxon>
        <taxon>Agaricomycetes</taxon>
        <taxon>Agaricomycetidae</taxon>
        <taxon>Boletales</taxon>
        <taxon>Suillineae</taxon>
        <taxon>Rhizopogonaceae</taxon>
        <taxon>Rhizopogon</taxon>
    </lineage>
</organism>
<dbReference type="GO" id="GO:0005524">
    <property type="term" value="F:ATP binding"/>
    <property type="evidence" value="ECO:0007669"/>
    <property type="project" value="InterPro"/>
</dbReference>
<dbReference type="InterPro" id="IPR011009">
    <property type="entry name" value="Kinase-like_dom_sf"/>
</dbReference>